<dbReference type="HOGENOM" id="CLU_062943_0_0_1"/>
<dbReference type="eggNOG" id="ENOG502S3ZM">
    <property type="taxonomic scope" value="Eukaryota"/>
</dbReference>
<evidence type="ECO:0000256" key="1">
    <source>
        <dbReference type="ARBA" id="ARBA00004141"/>
    </source>
</evidence>
<gene>
    <name evidence="7" type="ORF">PHATRDRAFT_35733</name>
</gene>
<evidence type="ECO:0000256" key="2">
    <source>
        <dbReference type="ARBA" id="ARBA00005731"/>
    </source>
</evidence>
<dbReference type="GO" id="GO:0016020">
    <property type="term" value="C:membrane"/>
    <property type="evidence" value="ECO:0007669"/>
    <property type="project" value="UniProtKB-SubCell"/>
</dbReference>
<proteinExistence type="inferred from homology"/>
<feature type="transmembrane region" description="Helical" evidence="6">
    <location>
        <begin position="182"/>
        <end position="203"/>
    </location>
</feature>
<feature type="transmembrane region" description="Helical" evidence="6">
    <location>
        <begin position="41"/>
        <end position="59"/>
    </location>
</feature>
<reference evidence="8" key="2">
    <citation type="submission" date="2008-08" db="EMBL/GenBank/DDBJ databases">
        <authorList>
            <consortium name="Diatom Consortium"/>
            <person name="Grigoriev I."/>
            <person name="Grimwood J."/>
            <person name="Kuo A."/>
            <person name="Otillar R.P."/>
            <person name="Salamov A."/>
            <person name="Detter J.C."/>
            <person name="Lindquist E."/>
            <person name="Shapiro H."/>
            <person name="Lucas S."/>
            <person name="Glavina del Rio T."/>
            <person name="Pitluck S."/>
            <person name="Rokhsar D."/>
            <person name="Bowler C."/>
        </authorList>
    </citation>
    <scope>GENOME REANNOTATION</scope>
    <source>
        <strain evidence="8">CCAP 1055/1</strain>
    </source>
</reference>
<name>B7FZ40_PHATC</name>
<feature type="transmembrane region" description="Helical" evidence="6">
    <location>
        <begin position="96"/>
        <end position="113"/>
    </location>
</feature>
<dbReference type="InterPro" id="IPR010651">
    <property type="entry name" value="Sugar_transport"/>
</dbReference>
<evidence type="ECO:0000256" key="5">
    <source>
        <dbReference type="ARBA" id="ARBA00023136"/>
    </source>
</evidence>
<dbReference type="Proteomes" id="UP000000759">
    <property type="component" value="Chromosome 8"/>
</dbReference>
<feature type="transmembrane region" description="Helical" evidence="6">
    <location>
        <begin position="125"/>
        <end position="142"/>
    </location>
</feature>
<evidence type="ECO:0000313" key="8">
    <source>
        <dbReference type="Proteomes" id="UP000000759"/>
    </source>
</evidence>
<keyword evidence="4 6" id="KW-1133">Transmembrane helix</keyword>
<dbReference type="GeneID" id="7200995"/>
<dbReference type="PANTHER" id="PTHR16119">
    <property type="entry name" value="TRANSMEMBRANE PROTEIN 144"/>
    <property type="match status" value="1"/>
</dbReference>
<dbReference type="AlphaFoldDB" id="B7FZ40"/>
<reference evidence="7 8" key="1">
    <citation type="journal article" date="2008" name="Nature">
        <title>The Phaeodactylum genome reveals the evolutionary history of diatom genomes.</title>
        <authorList>
            <person name="Bowler C."/>
            <person name="Allen A.E."/>
            <person name="Badger J.H."/>
            <person name="Grimwood J."/>
            <person name="Jabbari K."/>
            <person name="Kuo A."/>
            <person name="Maheswari U."/>
            <person name="Martens C."/>
            <person name="Maumus F."/>
            <person name="Otillar R.P."/>
            <person name="Rayko E."/>
            <person name="Salamov A."/>
            <person name="Vandepoele K."/>
            <person name="Beszteri B."/>
            <person name="Gruber A."/>
            <person name="Heijde M."/>
            <person name="Katinka M."/>
            <person name="Mock T."/>
            <person name="Valentin K."/>
            <person name="Verret F."/>
            <person name="Berges J.A."/>
            <person name="Brownlee C."/>
            <person name="Cadoret J.P."/>
            <person name="Chiovitti A."/>
            <person name="Choi C.J."/>
            <person name="Coesel S."/>
            <person name="De Martino A."/>
            <person name="Detter J.C."/>
            <person name="Durkin C."/>
            <person name="Falciatore A."/>
            <person name="Fournet J."/>
            <person name="Haruta M."/>
            <person name="Huysman M.J."/>
            <person name="Jenkins B.D."/>
            <person name="Jiroutova K."/>
            <person name="Jorgensen R.E."/>
            <person name="Joubert Y."/>
            <person name="Kaplan A."/>
            <person name="Kroger N."/>
            <person name="Kroth P.G."/>
            <person name="La Roche J."/>
            <person name="Lindquist E."/>
            <person name="Lommer M."/>
            <person name="Martin-Jezequel V."/>
            <person name="Lopez P.J."/>
            <person name="Lucas S."/>
            <person name="Mangogna M."/>
            <person name="McGinnis K."/>
            <person name="Medlin L.K."/>
            <person name="Montsant A."/>
            <person name="Oudot-Le Secq M.P."/>
            <person name="Napoli C."/>
            <person name="Obornik M."/>
            <person name="Parker M.S."/>
            <person name="Petit J.L."/>
            <person name="Porcel B.M."/>
            <person name="Poulsen N."/>
            <person name="Robison M."/>
            <person name="Rychlewski L."/>
            <person name="Rynearson T.A."/>
            <person name="Schmutz J."/>
            <person name="Shapiro H."/>
            <person name="Siaut M."/>
            <person name="Stanley M."/>
            <person name="Sussman M.R."/>
            <person name="Taylor A.R."/>
            <person name="Vardi A."/>
            <person name="von Dassow P."/>
            <person name="Vyverman W."/>
            <person name="Willis A."/>
            <person name="Wyrwicz L.S."/>
            <person name="Rokhsar D.S."/>
            <person name="Weissenbach J."/>
            <person name="Armbrust E.V."/>
            <person name="Green B.R."/>
            <person name="Van de Peer Y."/>
            <person name="Grigoriev I.V."/>
        </authorList>
    </citation>
    <scope>NUCLEOTIDE SEQUENCE [LARGE SCALE GENOMIC DNA]</scope>
    <source>
        <strain evidence="7 8">CCAP 1055/1</strain>
    </source>
</reference>
<feature type="transmembrane region" description="Helical" evidence="6">
    <location>
        <begin position="317"/>
        <end position="335"/>
    </location>
</feature>
<dbReference type="PaxDb" id="2850-Phatr35733"/>
<accession>B7FZ40</accession>
<feature type="transmembrane region" description="Helical" evidence="6">
    <location>
        <begin position="65"/>
        <end position="84"/>
    </location>
</feature>
<evidence type="ECO:0000256" key="3">
    <source>
        <dbReference type="ARBA" id="ARBA00022692"/>
    </source>
</evidence>
<organism evidence="7 8">
    <name type="scientific">Phaeodactylum tricornutum (strain CCAP 1055/1)</name>
    <dbReference type="NCBI Taxonomy" id="556484"/>
    <lineage>
        <taxon>Eukaryota</taxon>
        <taxon>Sar</taxon>
        <taxon>Stramenopiles</taxon>
        <taxon>Ochrophyta</taxon>
        <taxon>Bacillariophyta</taxon>
        <taxon>Bacillariophyceae</taxon>
        <taxon>Bacillariophycidae</taxon>
        <taxon>Naviculales</taxon>
        <taxon>Phaeodactylaceae</taxon>
        <taxon>Phaeodactylum</taxon>
    </lineage>
</organism>
<feature type="transmembrane region" description="Helical" evidence="6">
    <location>
        <begin position="6"/>
        <end position="29"/>
    </location>
</feature>
<evidence type="ECO:0000313" key="7">
    <source>
        <dbReference type="EMBL" id="EEC48471.1"/>
    </source>
</evidence>
<keyword evidence="5 6" id="KW-0472">Membrane</keyword>
<dbReference type="GO" id="GO:0015144">
    <property type="term" value="F:carbohydrate transmembrane transporter activity"/>
    <property type="evidence" value="ECO:0007669"/>
    <property type="project" value="InterPro"/>
</dbReference>
<dbReference type="EMBL" id="CM000611">
    <property type="protein sequence ID" value="EEC48471.1"/>
    <property type="molecule type" value="Genomic_DNA"/>
</dbReference>
<dbReference type="InParanoid" id="B7FZ40"/>
<dbReference type="OrthoDB" id="426527at2759"/>
<feature type="transmembrane region" description="Helical" evidence="6">
    <location>
        <begin position="256"/>
        <end position="282"/>
    </location>
</feature>
<comment type="subcellular location">
    <subcellularLocation>
        <location evidence="1">Membrane</location>
        <topology evidence="1">Multi-pass membrane protein</topology>
    </subcellularLocation>
</comment>
<evidence type="ECO:0000256" key="6">
    <source>
        <dbReference type="SAM" id="Phobius"/>
    </source>
</evidence>
<keyword evidence="3 6" id="KW-0812">Transmembrane</keyword>
<dbReference type="RefSeq" id="XP_002180280.1">
    <property type="nucleotide sequence ID" value="XM_002180244.1"/>
</dbReference>
<dbReference type="PANTHER" id="PTHR16119:SF17">
    <property type="entry name" value="TRANSMEMBRANE PROTEIN 144"/>
    <property type="match status" value="1"/>
</dbReference>
<dbReference type="Pfam" id="PF07857">
    <property type="entry name" value="TMEM144"/>
    <property type="match status" value="1"/>
</dbReference>
<protein>
    <submittedName>
        <fullName evidence="7">Uncharacterized protein</fullName>
    </submittedName>
</protein>
<dbReference type="KEGG" id="pti:PHATRDRAFT_35733"/>
<evidence type="ECO:0000256" key="4">
    <source>
        <dbReference type="ARBA" id="ARBA00022989"/>
    </source>
</evidence>
<keyword evidence="8" id="KW-1185">Reference proteome</keyword>
<comment type="similarity">
    <text evidence="2">Belongs to the TMEM144 family.</text>
</comment>
<sequence>MEECCGYFAAFVSCVAFGTFAVPIKCAAVRKVDVDPLVLQTYKIGMTLLTSWLVLLFGVPFTFTPWGFVSGLFMVPGGTAGYFAVQNAGMAVSQGIWSSLKVLVAFCWGILIFHEPVHSKLGTTLAIALLMVGLAGVSIFAAPRTSTSSPQEEPLLPDVEEQNQPEIVDNKDYLGFLKRRHVGLLGAVIDGAYGGSVLVPMHYAGPKTTNGLSYVMSFAIGCSSVVTMVWVLRLLFNSVQGQSLRVGYDRLPSLHVTTIGPYAALAGLIWSLGNVSSILTVALLGEGVGYSIVQSQLLVAGLWGVFWYKEIRGMRAIASWFTFAVITVAGIVMLSREHVPVPAEAP</sequence>
<dbReference type="InterPro" id="IPR012435">
    <property type="entry name" value="TMEM144"/>
</dbReference>
<feature type="transmembrane region" description="Helical" evidence="6">
    <location>
        <begin position="215"/>
        <end position="236"/>
    </location>
</feature>
<feature type="transmembrane region" description="Helical" evidence="6">
    <location>
        <begin position="288"/>
        <end position="308"/>
    </location>
</feature>